<dbReference type="RefSeq" id="XP_022470737.1">
    <property type="nucleotide sequence ID" value="XM_022622795.1"/>
</dbReference>
<dbReference type="GeneID" id="34564305"/>
<dbReference type="AlphaFoldDB" id="A0A1G4AWZ5"/>
<protein>
    <submittedName>
        <fullName evidence="2">Uncharacterized protein</fullName>
    </submittedName>
</protein>
<dbReference type="Proteomes" id="UP000176998">
    <property type="component" value="Unassembled WGS sequence"/>
</dbReference>
<gene>
    <name evidence="2" type="ORF">CORC01_11169</name>
</gene>
<dbReference type="OrthoDB" id="4804156at2759"/>
<feature type="signal peptide" evidence="1">
    <location>
        <begin position="1"/>
        <end position="18"/>
    </location>
</feature>
<comment type="caution">
    <text evidence="2">The sequence shown here is derived from an EMBL/GenBank/DDBJ whole genome shotgun (WGS) entry which is preliminary data.</text>
</comment>
<dbReference type="EMBL" id="MJBS01000117">
    <property type="protein sequence ID" value="OHE93572.1"/>
    <property type="molecule type" value="Genomic_DNA"/>
</dbReference>
<keyword evidence="3" id="KW-1185">Reference proteome</keyword>
<evidence type="ECO:0000313" key="3">
    <source>
        <dbReference type="Proteomes" id="UP000176998"/>
    </source>
</evidence>
<proteinExistence type="predicted"/>
<feature type="chain" id="PRO_5009602224" evidence="1">
    <location>
        <begin position="19"/>
        <end position="80"/>
    </location>
</feature>
<keyword evidence="1" id="KW-0732">Signal</keyword>
<organism evidence="2 3">
    <name type="scientific">Colletotrichum orchidophilum</name>
    <dbReference type="NCBI Taxonomy" id="1209926"/>
    <lineage>
        <taxon>Eukaryota</taxon>
        <taxon>Fungi</taxon>
        <taxon>Dikarya</taxon>
        <taxon>Ascomycota</taxon>
        <taxon>Pezizomycotina</taxon>
        <taxon>Sordariomycetes</taxon>
        <taxon>Hypocreomycetidae</taxon>
        <taxon>Glomerellales</taxon>
        <taxon>Glomerellaceae</taxon>
        <taxon>Colletotrichum</taxon>
    </lineage>
</organism>
<evidence type="ECO:0000256" key="1">
    <source>
        <dbReference type="SAM" id="SignalP"/>
    </source>
</evidence>
<sequence length="80" mass="8721">MKYTTALLLGALASQALGNRHHFCWCDSDQVPDSDPCLTQAACAKYPQDKFFGVVGGDPSAPTISKWSEKKGKCYGTPFY</sequence>
<accession>A0A1G4AWZ5</accession>
<evidence type="ECO:0000313" key="2">
    <source>
        <dbReference type="EMBL" id="OHE93572.1"/>
    </source>
</evidence>
<reference evidence="2 3" key="1">
    <citation type="submission" date="2016-09" db="EMBL/GenBank/DDBJ databases">
        <authorList>
            <person name="Capua I."/>
            <person name="De Benedictis P."/>
            <person name="Joannis T."/>
            <person name="Lombin L.H."/>
            <person name="Cattoli G."/>
        </authorList>
    </citation>
    <scope>NUCLEOTIDE SEQUENCE [LARGE SCALE GENOMIC DNA]</scope>
    <source>
        <strain evidence="2 3">IMI 309357</strain>
    </source>
</reference>
<name>A0A1G4AWZ5_9PEZI</name>